<dbReference type="Proteomes" id="UP000235786">
    <property type="component" value="Unassembled WGS sequence"/>
</dbReference>
<proteinExistence type="predicted"/>
<feature type="region of interest" description="Disordered" evidence="1">
    <location>
        <begin position="147"/>
        <end position="172"/>
    </location>
</feature>
<dbReference type="OrthoDB" id="3700495at2759"/>
<dbReference type="EMBL" id="KZ613953">
    <property type="protein sequence ID" value="PMD35001.1"/>
    <property type="molecule type" value="Genomic_DNA"/>
</dbReference>
<reference evidence="2 3" key="1">
    <citation type="submission" date="2016-04" db="EMBL/GenBank/DDBJ databases">
        <title>A degradative enzymes factory behind the ericoid mycorrhizal symbiosis.</title>
        <authorList>
            <consortium name="DOE Joint Genome Institute"/>
            <person name="Martino E."/>
            <person name="Morin E."/>
            <person name="Grelet G."/>
            <person name="Kuo A."/>
            <person name="Kohler A."/>
            <person name="Daghino S."/>
            <person name="Barry K."/>
            <person name="Choi C."/>
            <person name="Cichocki N."/>
            <person name="Clum A."/>
            <person name="Copeland A."/>
            <person name="Hainaut M."/>
            <person name="Haridas S."/>
            <person name="Labutti K."/>
            <person name="Lindquist E."/>
            <person name="Lipzen A."/>
            <person name="Khouja H.-R."/>
            <person name="Murat C."/>
            <person name="Ohm R."/>
            <person name="Olson A."/>
            <person name="Spatafora J."/>
            <person name="Veneault-Fourrey C."/>
            <person name="Henrissat B."/>
            <person name="Grigoriev I."/>
            <person name="Martin F."/>
            <person name="Perotto S."/>
        </authorList>
    </citation>
    <scope>NUCLEOTIDE SEQUENCE [LARGE SCALE GENOMIC DNA]</scope>
    <source>
        <strain evidence="2 3">F</strain>
    </source>
</reference>
<sequence>MCDYTQVEFRCGHVRYTVRAWCTNYETTHKRCPPSVVAIEFRRLSGTGYPSQLDDAPNQEHPNSNIDAWQDRGRKKFIEFGRSFSHVGVFTVAAQGTAGMYVHEIIVFCFFRLSNLSVRLFSRESSPVHPIDGFVWQYNVEPARATSEALDASQSASQPTEPPGPQFPVDKKRYPRVRSASPGYQQADREVDGAPKCCRRQAVDTRITRIPGTRLRWESVHEKHKAIFPPSRTAYAKGGMIYTTTCITSGSGSLLMQIPYLPIYCI</sequence>
<evidence type="ECO:0000313" key="3">
    <source>
        <dbReference type="Proteomes" id="UP000235786"/>
    </source>
</evidence>
<evidence type="ECO:0000313" key="2">
    <source>
        <dbReference type="EMBL" id="PMD35001.1"/>
    </source>
</evidence>
<accession>A0A2J6R913</accession>
<evidence type="ECO:0000256" key="1">
    <source>
        <dbReference type="SAM" id="MobiDB-lite"/>
    </source>
</evidence>
<dbReference type="AlphaFoldDB" id="A0A2J6R913"/>
<keyword evidence="3" id="KW-1185">Reference proteome</keyword>
<gene>
    <name evidence="2" type="ORF">L207DRAFT_534259</name>
</gene>
<protein>
    <submittedName>
        <fullName evidence="2">Uncharacterized protein</fullName>
    </submittedName>
</protein>
<name>A0A2J6R913_HYAVF</name>
<organism evidence="2 3">
    <name type="scientific">Hyaloscypha variabilis (strain UAMH 11265 / GT02V1 / F)</name>
    <name type="common">Meliniomyces variabilis</name>
    <dbReference type="NCBI Taxonomy" id="1149755"/>
    <lineage>
        <taxon>Eukaryota</taxon>
        <taxon>Fungi</taxon>
        <taxon>Dikarya</taxon>
        <taxon>Ascomycota</taxon>
        <taxon>Pezizomycotina</taxon>
        <taxon>Leotiomycetes</taxon>
        <taxon>Helotiales</taxon>
        <taxon>Hyaloscyphaceae</taxon>
        <taxon>Hyaloscypha</taxon>
        <taxon>Hyaloscypha variabilis</taxon>
    </lineage>
</organism>